<dbReference type="InterPro" id="IPR000008">
    <property type="entry name" value="C2_dom"/>
</dbReference>
<dbReference type="SMART" id="SM00239">
    <property type="entry name" value="C2"/>
    <property type="match status" value="1"/>
</dbReference>
<gene>
    <name evidence="2" type="ORF">Poli38472_001884</name>
</gene>
<dbReference type="SUPFAM" id="SSF52540">
    <property type="entry name" value="P-loop containing nucleoside triphosphate hydrolases"/>
    <property type="match status" value="1"/>
</dbReference>
<comment type="caution">
    <text evidence="2">The sequence shown here is derived from an EMBL/GenBank/DDBJ whole genome shotgun (WGS) entry which is preliminary data.</text>
</comment>
<dbReference type="Gene3D" id="2.60.40.150">
    <property type="entry name" value="C2 domain"/>
    <property type="match status" value="1"/>
</dbReference>
<dbReference type="Pfam" id="PF00168">
    <property type="entry name" value="C2"/>
    <property type="match status" value="1"/>
</dbReference>
<dbReference type="Proteomes" id="UP000794436">
    <property type="component" value="Unassembled WGS sequence"/>
</dbReference>
<dbReference type="EMBL" id="SPLM01000001">
    <property type="protein sequence ID" value="TMW69728.1"/>
    <property type="molecule type" value="Genomic_DNA"/>
</dbReference>
<accession>A0A8K1CWW2</accession>
<evidence type="ECO:0000313" key="3">
    <source>
        <dbReference type="Proteomes" id="UP000794436"/>
    </source>
</evidence>
<evidence type="ECO:0000313" key="2">
    <source>
        <dbReference type="EMBL" id="TMW69728.1"/>
    </source>
</evidence>
<dbReference type="PROSITE" id="PS50004">
    <property type="entry name" value="C2"/>
    <property type="match status" value="1"/>
</dbReference>
<dbReference type="OrthoDB" id="270970at2759"/>
<dbReference type="Gene3D" id="3.40.50.300">
    <property type="entry name" value="P-loop containing nucleotide triphosphate hydrolases"/>
    <property type="match status" value="1"/>
</dbReference>
<dbReference type="InterPro" id="IPR027417">
    <property type="entry name" value="P-loop_NTPase"/>
</dbReference>
<dbReference type="SUPFAM" id="SSF49562">
    <property type="entry name" value="C2 domain (Calcium/lipid-binding domain, CaLB)"/>
    <property type="match status" value="1"/>
</dbReference>
<dbReference type="InterPro" id="IPR035892">
    <property type="entry name" value="C2_domain_sf"/>
</dbReference>
<evidence type="ECO:0000259" key="1">
    <source>
        <dbReference type="PROSITE" id="PS50004"/>
    </source>
</evidence>
<dbReference type="Pfam" id="PF08477">
    <property type="entry name" value="Roc"/>
    <property type="match status" value="1"/>
</dbReference>
<keyword evidence="3" id="KW-1185">Reference proteome</keyword>
<dbReference type="AlphaFoldDB" id="A0A8K1CWW2"/>
<name>A0A8K1CWW2_PYTOL</name>
<sequence length="1050" mass="118795">MGINSNALDSLKARCTTLLWTSDRTQDEDARVCTSFVTKEHEKPVMRSVAGQDFNTEARLKDIILPDEKDLLWRRKICVIGSSNAGKTSLVKAIASEDQSVGQDNKQTFDVELYRIEFQDEDTSEGPANNRHYEATLWYFSGQDVCHAAHVPFFSGRPLYLLCVDVKEFDRVVREPSGHGNGGQPDSSVASFVQERVWCWLRLIVLRQPKAEIVLVATNSETLGSNAKPQLEHLEIKLIVVLKELEQTLISEIQREVDALCEQSTAQGCESSDDERINHLRQVIEHLERSVPSSWVAVNVVDPGGVQYARLFIEDMVKRSSRNVQLPDKYPRVLHKLKHLGQAAGEDRIRQCFVALPDLLQVLMDNIQGLTEVEAIAILEALHDSGDVLWCARDGLDFLGNTIILDVKLLVDLIREIIGHDSAFSSDIDQVDRLLQDMPLNGWVADELLRYKFPYWKKLAYPDQMLQVKQLLRHFNLVFPAGGGEMRVDSDLIDPARWRNWEQYVDLETLESLSINGVDGKHRKKFLWEFDLEGNSDDVINVVFEQLVVRTYYLLPDCVIHGHCVESVENGRFAIRIACGMIGGRGPVIRLEDYDVRGQDASIRLHRAPEVIEDVLKTFPGILVTRKTVTSDRHSNLFTKVRNAWQDMRPLQVKEYFSLLLNRVLGWFRRSGNKAKKTGSGKCDLSQVLEKLSAMERKMDRHHEAALKVIVSEAQRRVPQCWTVECVSDYSLIVKVRSDLTGKCYHDPIHIPKVPDFIEKYKKCIQVGLNVFVGMMPGAIAKGILDGLQPDLDKSMAAASVTKAMHLERGEVVNMDGIRGLHPDSIDAMLQDLLQIKFQDYANKNFDHLKVSSYCNLQIETESSCESAEESWRWGELYDCPVNLVGSPFNPLYPVVGAKSRPGSCTSTVGMESERMFLNCAVLKLTVLSAENLPMVCLVTRQQPYCRWTLLNPDGKVIRSEKTHPDPFGGDKPKWNQHFDVEIGGNDELLLVSKLVFHVKTRRGYGGSSTVGKGEITIIDDDFGRERYVPLELKNKRAGRLRLSHTSLIH</sequence>
<protein>
    <recommendedName>
        <fullName evidence="1">C2 domain-containing protein</fullName>
    </recommendedName>
</protein>
<reference evidence="2" key="1">
    <citation type="submission" date="2019-03" db="EMBL/GenBank/DDBJ databases">
        <title>Long read genome sequence of the mycoparasitic Pythium oligandrum ATCC 38472 isolated from sugarbeet rhizosphere.</title>
        <authorList>
            <person name="Gaulin E."/>
        </authorList>
    </citation>
    <scope>NUCLEOTIDE SEQUENCE</scope>
    <source>
        <strain evidence="2">ATCC 38472_TT</strain>
    </source>
</reference>
<organism evidence="2 3">
    <name type="scientific">Pythium oligandrum</name>
    <name type="common">Mycoparasitic fungus</name>
    <dbReference type="NCBI Taxonomy" id="41045"/>
    <lineage>
        <taxon>Eukaryota</taxon>
        <taxon>Sar</taxon>
        <taxon>Stramenopiles</taxon>
        <taxon>Oomycota</taxon>
        <taxon>Peronosporomycetes</taxon>
        <taxon>Pythiales</taxon>
        <taxon>Pythiaceae</taxon>
        <taxon>Pythium</taxon>
    </lineage>
</organism>
<feature type="domain" description="C2" evidence="1">
    <location>
        <begin position="903"/>
        <end position="1031"/>
    </location>
</feature>
<proteinExistence type="predicted"/>